<proteinExistence type="predicted"/>
<evidence type="ECO:0000313" key="3">
    <source>
        <dbReference type="RefSeq" id="XP_010784617.1"/>
    </source>
</evidence>
<accession>A0A6I9P8U8</accession>
<dbReference type="GeneID" id="104958573"/>
<dbReference type="AlphaFoldDB" id="A0A6I9P8U8"/>
<evidence type="ECO:0000256" key="1">
    <source>
        <dbReference type="SAM" id="MobiDB-lite"/>
    </source>
</evidence>
<keyword evidence="2" id="KW-1185">Reference proteome</keyword>
<feature type="region of interest" description="Disordered" evidence="1">
    <location>
        <begin position="329"/>
        <end position="369"/>
    </location>
</feature>
<dbReference type="OrthoDB" id="8937156at2759"/>
<dbReference type="KEGG" id="ncc:104958573"/>
<feature type="region of interest" description="Disordered" evidence="1">
    <location>
        <begin position="285"/>
        <end position="306"/>
    </location>
</feature>
<dbReference type="Proteomes" id="UP000504611">
    <property type="component" value="Unplaced"/>
</dbReference>
<reference evidence="3" key="1">
    <citation type="submission" date="2025-08" db="UniProtKB">
        <authorList>
            <consortium name="RefSeq"/>
        </authorList>
    </citation>
    <scope>IDENTIFICATION</scope>
    <source>
        <tissue evidence="3">Muscle</tissue>
    </source>
</reference>
<protein>
    <submittedName>
        <fullName evidence="3">Uncharacterized protein</fullName>
    </submittedName>
</protein>
<evidence type="ECO:0000313" key="2">
    <source>
        <dbReference type="Proteomes" id="UP000504611"/>
    </source>
</evidence>
<organism evidence="2 3">
    <name type="scientific">Notothenia coriiceps</name>
    <name type="common">black rockcod</name>
    <dbReference type="NCBI Taxonomy" id="8208"/>
    <lineage>
        <taxon>Eukaryota</taxon>
        <taxon>Metazoa</taxon>
        <taxon>Chordata</taxon>
        <taxon>Craniata</taxon>
        <taxon>Vertebrata</taxon>
        <taxon>Euteleostomi</taxon>
        <taxon>Actinopterygii</taxon>
        <taxon>Neopterygii</taxon>
        <taxon>Teleostei</taxon>
        <taxon>Neoteleostei</taxon>
        <taxon>Acanthomorphata</taxon>
        <taxon>Eupercaria</taxon>
        <taxon>Perciformes</taxon>
        <taxon>Notothenioidei</taxon>
        <taxon>Nototheniidae</taxon>
        <taxon>Notothenia</taxon>
    </lineage>
</organism>
<name>A0A6I9P8U8_9TELE</name>
<feature type="region of interest" description="Disordered" evidence="1">
    <location>
        <begin position="113"/>
        <end position="137"/>
    </location>
</feature>
<dbReference type="RefSeq" id="XP_010784617.1">
    <property type="nucleotide sequence ID" value="XM_010786315.1"/>
</dbReference>
<sequence>MGLQSSVEEFLFESSESLSSHTEQFLDPEVVSDICEPCAEMTSGGKQRGSDASPVLADAPALKMTATSDKSRYSDARDLESVHEFYCCCIPFVQEKLQSFPVRVREALKKIKNNEVAPQEANPDTGDASPPHDPTQQKTFTHDEVLQELLASSLLMLSSCCIQARVTSSEPYRETVLPLASTILETVALRANQLFERQREEEGSENVTVTQEQVAASALLVRKELQDTIKDFFDNPKKEEDGEDGEAGFSGFMSVKRVKGRQESSKVTGSKDVEEMVQFLLDEAQGKKKDKTPGHSASPRSQCGHAPTRDLWHRIINFFAIPKEALDRLSDDEEEERRKSRGDRRILSPSVSPDHRSPTATCRRWFSLS</sequence>
<gene>
    <name evidence="3" type="primary">LOC104958573</name>
</gene>